<dbReference type="PANTHER" id="PTHR11086:SF18">
    <property type="entry name" value="DEOXYCYTIDYLATE DEAMINASE"/>
    <property type="match status" value="1"/>
</dbReference>
<evidence type="ECO:0000256" key="1">
    <source>
        <dbReference type="ARBA" id="ARBA00001947"/>
    </source>
</evidence>
<comment type="cofactor">
    <cofactor evidence="1 7">
        <name>Zn(2+)</name>
        <dbReference type="ChEBI" id="CHEBI:29105"/>
    </cofactor>
</comment>
<comment type="caution">
    <text evidence="9">The sequence shown here is derived from an EMBL/GenBank/DDBJ whole genome shotgun (WGS) entry which is preliminary data.</text>
</comment>
<keyword evidence="9" id="KW-0131">Cell cycle</keyword>
<feature type="binding site" evidence="7">
    <location>
        <position position="126"/>
    </location>
    <ligand>
        <name>Zn(2+)</name>
        <dbReference type="ChEBI" id="CHEBI:29105"/>
        <note>catalytic</note>
    </ligand>
</feature>
<reference evidence="9 10" key="1">
    <citation type="journal article" date="2016" name="Nat. Commun.">
        <title>Thousands of microbial genomes shed light on interconnected biogeochemical processes in an aquifer system.</title>
        <authorList>
            <person name="Anantharaman K."/>
            <person name="Brown C.T."/>
            <person name="Hug L.A."/>
            <person name="Sharon I."/>
            <person name="Castelle C.J."/>
            <person name="Probst A.J."/>
            <person name="Thomas B.C."/>
            <person name="Singh A."/>
            <person name="Wilkins M.J."/>
            <person name="Karaoz U."/>
            <person name="Brodie E.L."/>
            <person name="Williams K.H."/>
            <person name="Hubbard S.S."/>
            <person name="Banfield J.F."/>
        </authorList>
    </citation>
    <scope>NUCLEOTIDE SEQUENCE [LARGE SCALE GENOMIC DNA]</scope>
</reference>
<dbReference type="GO" id="GO:0005737">
    <property type="term" value="C:cytoplasm"/>
    <property type="evidence" value="ECO:0007669"/>
    <property type="project" value="TreeGrafter"/>
</dbReference>
<dbReference type="EMBL" id="MGHE01000008">
    <property type="protein sequence ID" value="OGM65138.1"/>
    <property type="molecule type" value="Genomic_DNA"/>
</dbReference>
<feature type="binding site" evidence="7">
    <location>
        <position position="95"/>
    </location>
    <ligand>
        <name>Zn(2+)</name>
        <dbReference type="ChEBI" id="CHEBI:29105"/>
        <note>catalytic</note>
    </ligand>
</feature>
<dbReference type="Pfam" id="PF00383">
    <property type="entry name" value="dCMP_cyt_deam_1"/>
    <property type="match status" value="1"/>
</dbReference>
<evidence type="ECO:0000256" key="6">
    <source>
        <dbReference type="PIRSR" id="PIRSR006019-1"/>
    </source>
</evidence>
<name>A0A1F8BPC9_9BACT</name>
<dbReference type="PANTHER" id="PTHR11086">
    <property type="entry name" value="DEOXYCYTIDYLATE DEAMINASE-RELATED"/>
    <property type="match status" value="1"/>
</dbReference>
<dbReference type="InterPro" id="IPR015517">
    <property type="entry name" value="dCMP_deaminase-rel"/>
</dbReference>
<keyword evidence="4" id="KW-0378">Hydrolase</keyword>
<dbReference type="InterPro" id="IPR016193">
    <property type="entry name" value="Cytidine_deaminase-like"/>
</dbReference>
<comment type="similarity">
    <text evidence="2">Belongs to the cytidine and deoxycytidylate deaminase family.</text>
</comment>
<dbReference type="GO" id="GO:0006220">
    <property type="term" value="P:pyrimidine nucleotide metabolic process"/>
    <property type="evidence" value="ECO:0007669"/>
    <property type="project" value="InterPro"/>
</dbReference>
<accession>A0A1F8BPC9</accession>
<evidence type="ECO:0000259" key="8">
    <source>
        <dbReference type="PROSITE" id="PS51747"/>
    </source>
</evidence>
<feature type="binding site" evidence="7">
    <location>
        <position position="123"/>
    </location>
    <ligand>
        <name>Zn(2+)</name>
        <dbReference type="ChEBI" id="CHEBI:29105"/>
        <note>catalytic</note>
    </ligand>
</feature>
<evidence type="ECO:0000256" key="3">
    <source>
        <dbReference type="ARBA" id="ARBA00022723"/>
    </source>
</evidence>
<evidence type="ECO:0000313" key="10">
    <source>
        <dbReference type="Proteomes" id="UP000177060"/>
    </source>
</evidence>
<evidence type="ECO:0000313" key="9">
    <source>
        <dbReference type="EMBL" id="OGM65138.1"/>
    </source>
</evidence>
<dbReference type="GO" id="GO:0004132">
    <property type="term" value="F:dCMP deaminase activity"/>
    <property type="evidence" value="ECO:0007669"/>
    <property type="project" value="InterPro"/>
</dbReference>
<protein>
    <submittedName>
        <fullName evidence="9">Cell division protein DedD</fullName>
    </submittedName>
</protein>
<evidence type="ECO:0000256" key="5">
    <source>
        <dbReference type="ARBA" id="ARBA00022833"/>
    </source>
</evidence>
<gene>
    <name evidence="9" type="ORF">A3A52_04560</name>
</gene>
<keyword evidence="5 7" id="KW-0862">Zinc</keyword>
<dbReference type="SUPFAM" id="SSF53927">
    <property type="entry name" value="Cytidine deaminase-like"/>
    <property type="match status" value="1"/>
</dbReference>
<dbReference type="GO" id="GO:0008270">
    <property type="term" value="F:zinc ion binding"/>
    <property type="evidence" value="ECO:0007669"/>
    <property type="project" value="InterPro"/>
</dbReference>
<sequence length="174" mass="19492">MFIMKSKRNKLPSKPKFKRPSWDEYFLSVAEAIAQRGTCDRGRAGTVIVKDHQLLAAGYVASPKGFPHCDDVGHQIKKITHEDGTVTQHCVRTVHAEQNAIVQAARNGVSIEGATVYVKMTPCRVCAMLLINAGINKIVCAMKYHTGKESEEMFKKAKIQVVFKNNEVEKYKKQ</sequence>
<dbReference type="CDD" id="cd01286">
    <property type="entry name" value="deoxycytidylate_deaminase"/>
    <property type="match status" value="1"/>
</dbReference>
<feature type="domain" description="CMP/dCMP-type deaminase" evidence="8">
    <location>
        <begin position="21"/>
        <end position="161"/>
    </location>
</feature>
<dbReference type="Gene3D" id="3.40.140.10">
    <property type="entry name" value="Cytidine Deaminase, domain 2"/>
    <property type="match status" value="1"/>
</dbReference>
<proteinExistence type="inferred from homology"/>
<dbReference type="InterPro" id="IPR016473">
    <property type="entry name" value="dCMP_deaminase"/>
</dbReference>
<dbReference type="InterPro" id="IPR035105">
    <property type="entry name" value="Deoxycytidylate_deaminase_dom"/>
</dbReference>
<dbReference type="InterPro" id="IPR016192">
    <property type="entry name" value="APOBEC/CMP_deaminase_Zn-bd"/>
</dbReference>
<dbReference type="PROSITE" id="PS51747">
    <property type="entry name" value="CYT_DCMP_DEAMINASES_2"/>
    <property type="match status" value="1"/>
</dbReference>
<evidence type="ECO:0000256" key="7">
    <source>
        <dbReference type="PIRSR" id="PIRSR006019-2"/>
    </source>
</evidence>
<dbReference type="PROSITE" id="PS00903">
    <property type="entry name" value="CYT_DCMP_DEAMINASES_1"/>
    <property type="match status" value="1"/>
</dbReference>
<evidence type="ECO:0000256" key="2">
    <source>
        <dbReference type="ARBA" id="ARBA00006576"/>
    </source>
</evidence>
<dbReference type="PIRSF" id="PIRSF006019">
    <property type="entry name" value="dCMP_deaminase"/>
    <property type="match status" value="1"/>
</dbReference>
<organism evidence="9 10">
    <name type="scientific">Candidatus Woesebacteria bacterium RIFCSPLOWO2_01_FULL_39_14</name>
    <dbReference type="NCBI Taxonomy" id="1802518"/>
    <lineage>
        <taxon>Bacteria</taxon>
        <taxon>Candidatus Woeseibacteriota</taxon>
    </lineage>
</organism>
<dbReference type="GO" id="GO:0051301">
    <property type="term" value="P:cell division"/>
    <property type="evidence" value="ECO:0007669"/>
    <property type="project" value="UniProtKB-KW"/>
</dbReference>
<keyword evidence="9" id="KW-0132">Cell division</keyword>
<evidence type="ECO:0000256" key="4">
    <source>
        <dbReference type="ARBA" id="ARBA00022801"/>
    </source>
</evidence>
<dbReference type="AlphaFoldDB" id="A0A1F8BPC9"/>
<keyword evidence="3 7" id="KW-0479">Metal-binding</keyword>
<dbReference type="Proteomes" id="UP000177060">
    <property type="component" value="Unassembled WGS sequence"/>
</dbReference>
<feature type="active site" description="Proton donor" evidence="6">
    <location>
        <position position="97"/>
    </location>
</feature>
<dbReference type="InterPro" id="IPR002125">
    <property type="entry name" value="CMP_dCMP_dom"/>
</dbReference>